<feature type="modified residue" description="4-aspartylphosphate" evidence="12">
    <location>
        <position position="451"/>
    </location>
</feature>
<dbReference type="SUPFAM" id="SSF55874">
    <property type="entry name" value="ATPase domain of HSP90 chaperone/DNA topoisomerase II/histidine kinase"/>
    <property type="match status" value="1"/>
</dbReference>
<dbReference type="InterPro" id="IPR011006">
    <property type="entry name" value="CheY-like_superfamily"/>
</dbReference>
<dbReference type="InterPro" id="IPR003661">
    <property type="entry name" value="HisK_dim/P_dom"/>
</dbReference>
<comment type="subcellular location">
    <subcellularLocation>
        <location evidence="2">Cell membrane</location>
    </subcellularLocation>
</comment>
<dbReference type="InterPro" id="IPR004358">
    <property type="entry name" value="Sig_transdc_His_kin-like_C"/>
</dbReference>
<dbReference type="EMBL" id="CP012673">
    <property type="protein sequence ID" value="AUX40352.1"/>
    <property type="molecule type" value="Genomic_DNA"/>
</dbReference>
<dbReference type="RefSeq" id="WP_104978166.1">
    <property type="nucleotide sequence ID" value="NZ_CP012673.1"/>
</dbReference>
<evidence type="ECO:0000256" key="9">
    <source>
        <dbReference type="ARBA" id="ARBA00022840"/>
    </source>
</evidence>
<feature type="domain" description="Histidine kinase" evidence="13">
    <location>
        <begin position="162"/>
        <end position="380"/>
    </location>
</feature>
<dbReference type="InterPro" id="IPR005467">
    <property type="entry name" value="His_kinase_dom"/>
</dbReference>
<evidence type="ECO:0000256" key="10">
    <source>
        <dbReference type="ARBA" id="ARBA00023012"/>
    </source>
</evidence>
<evidence type="ECO:0000256" key="3">
    <source>
        <dbReference type="ARBA" id="ARBA00012438"/>
    </source>
</evidence>
<keyword evidence="10" id="KW-0902">Two-component regulatory system</keyword>
<evidence type="ECO:0000256" key="6">
    <source>
        <dbReference type="ARBA" id="ARBA00022679"/>
    </source>
</evidence>
<dbReference type="InterPro" id="IPR001789">
    <property type="entry name" value="Sig_transdc_resp-reg_receiver"/>
</dbReference>
<dbReference type="Gene3D" id="1.10.287.130">
    <property type="match status" value="1"/>
</dbReference>
<keyword evidence="4" id="KW-1003">Cell membrane</keyword>
<dbReference type="InterPro" id="IPR003594">
    <property type="entry name" value="HATPase_dom"/>
</dbReference>
<keyword evidence="5 12" id="KW-0597">Phosphoprotein</keyword>
<dbReference type="PROSITE" id="PS50109">
    <property type="entry name" value="HIS_KIN"/>
    <property type="match status" value="1"/>
</dbReference>
<dbReference type="AlphaFoldDB" id="A0A2L0EM60"/>
<dbReference type="FunFam" id="3.30.565.10:FF:000023">
    <property type="entry name" value="PAS domain-containing sensor histidine kinase"/>
    <property type="match status" value="1"/>
</dbReference>
<name>A0A2L0EM60_SORCE</name>
<dbReference type="Pfam" id="PF02518">
    <property type="entry name" value="HATPase_c"/>
    <property type="match status" value="1"/>
</dbReference>
<dbReference type="SMART" id="SM00448">
    <property type="entry name" value="REC"/>
    <property type="match status" value="1"/>
</dbReference>
<dbReference type="SUPFAM" id="SSF47384">
    <property type="entry name" value="Homodimeric domain of signal transducing histidine kinase"/>
    <property type="match status" value="1"/>
</dbReference>
<evidence type="ECO:0000259" key="13">
    <source>
        <dbReference type="PROSITE" id="PS50109"/>
    </source>
</evidence>
<evidence type="ECO:0000259" key="14">
    <source>
        <dbReference type="PROSITE" id="PS50110"/>
    </source>
</evidence>
<dbReference type="OrthoDB" id="9768069at2"/>
<dbReference type="CDD" id="cd16922">
    <property type="entry name" value="HATPase_EvgS-ArcB-TorS-like"/>
    <property type="match status" value="1"/>
</dbReference>
<dbReference type="PROSITE" id="PS50110">
    <property type="entry name" value="RESPONSE_REGULATORY"/>
    <property type="match status" value="1"/>
</dbReference>
<dbReference type="GO" id="GO:0005524">
    <property type="term" value="F:ATP binding"/>
    <property type="evidence" value="ECO:0007669"/>
    <property type="project" value="UniProtKB-KW"/>
</dbReference>
<dbReference type="SMART" id="SM00388">
    <property type="entry name" value="HisKA"/>
    <property type="match status" value="1"/>
</dbReference>
<dbReference type="CDD" id="cd00082">
    <property type="entry name" value="HisKA"/>
    <property type="match status" value="1"/>
</dbReference>
<evidence type="ECO:0000313" key="15">
    <source>
        <dbReference type="EMBL" id="AUX40352.1"/>
    </source>
</evidence>
<proteinExistence type="predicted"/>
<dbReference type="EC" id="2.7.13.3" evidence="3"/>
<dbReference type="Gene3D" id="3.40.50.2300">
    <property type="match status" value="1"/>
</dbReference>
<evidence type="ECO:0000256" key="5">
    <source>
        <dbReference type="ARBA" id="ARBA00022553"/>
    </source>
</evidence>
<dbReference type="PANTHER" id="PTHR43547">
    <property type="entry name" value="TWO-COMPONENT HISTIDINE KINASE"/>
    <property type="match status" value="1"/>
</dbReference>
<evidence type="ECO:0000256" key="7">
    <source>
        <dbReference type="ARBA" id="ARBA00022741"/>
    </source>
</evidence>
<sequence>MSPTKDELQEEAILVLAPTGRDAVLTVSVLVEHGFRTVTCPDIGVLCQELDAGAGAVLLAEEALAPPGSRCLVEALRKQPPWSDLPLVVFSSGDPSTAASRLTLAATVPLGNVMLLDRPVRIIALVSALRSALRARRRQYEVRDLLARLGRSVDDRDRFLALLGHELRNPLSVIVIGVELLARTAGRDDGARRRYEAIVRQTRHLAHLVDALLDVSRVTSGRMHLTKEPVDLVALVERCVDAASTAIEAQGLDLEVSAGPEPIVITGDGMRLEQVVSNLLTNATKYTPSGGRIRISVTCTGGRAAIAVEDTGVGIAPELRAHIFEPFTQVESSLDRARGGMGLGLSVVRSLVELHGGTVEATSPGLGLGSRFTVTLPLSAGAPAPGAPRPEAPAAPAAAARRVVVIEDNADLRESLRLLLELSGHHVNFAADGLTGVATVLAEKPDAVLVDIGLPGIDGYQVARALRAALGDRVFLAALTGYGQPEDKRRSRAAGFDAHLTKPVEIDVVERLLAAVPRQGA</sequence>
<evidence type="ECO:0000256" key="11">
    <source>
        <dbReference type="ARBA" id="ARBA00023136"/>
    </source>
</evidence>
<dbReference type="GO" id="GO:0000155">
    <property type="term" value="F:phosphorelay sensor kinase activity"/>
    <property type="evidence" value="ECO:0007669"/>
    <property type="project" value="InterPro"/>
</dbReference>
<evidence type="ECO:0000313" key="16">
    <source>
        <dbReference type="Proteomes" id="UP000238348"/>
    </source>
</evidence>
<dbReference type="SUPFAM" id="SSF52172">
    <property type="entry name" value="CheY-like"/>
    <property type="match status" value="1"/>
</dbReference>
<dbReference type="InterPro" id="IPR036097">
    <property type="entry name" value="HisK_dim/P_sf"/>
</dbReference>
<evidence type="ECO:0000256" key="2">
    <source>
        <dbReference type="ARBA" id="ARBA00004236"/>
    </source>
</evidence>
<dbReference type="InterPro" id="IPR036890">
    <property type="entry name" value="HATPase_C_sf"/>
</dbReference>
<dbReference type="Gene3D" id="3.30.565.10">
    <property type="entry name" value="Histidine kinase-like ATPase, C-terminal domain"/>
    <property type="match status" value="1"/>
</dbReference>
<keyword evidence="11" id="KW-0472">Membrane</keyword>
<dbReference type="PANTHER" id="PTHR43547:SF2">
    <property type="entry name" value="HYBRID SIGNAL TRANSDUCTION HISTIDINE KINASE C"/>
    <property type="match status" value="1"/>
</dbReference>
<dbReference type="SMART" id="SM00387">
    <property type="entry name" value="HATPase_c"/>
    <property type="match status" value="1"/>
</dbReference>
<evidence type="ECO:0000256" key="4">
    <source>
        <dbReference type="ARBA" id="ARBA00022475"/>
    </source>
</evidence>
<evidence type="ECO:0000256" key="12">
    <source>
        <dbReference type="PROSITE-ProRule" id="PRU00169"/>
    </source>
</evidence>
<protein>
    <recommendedName>
        <fullName evidence="3">histidine kinase</fullName>
        <ecNumber evidence="3">2.7.13.3</ecNumber>
    </recommendedName>
</protein>
<evidence type="ECO:0000256" key="8">
    <source>
        <dbReference type="ARBA" id="ARBA00022777"/>
    </source>
</evidence>
<gene>
    <name evidence="15" type="primary">cpxA</name>
    <name evidence="15" type="ORF">SOCE26_017520</name>
</gene>
<reference evidence="15 16" key="1">
    <citation type="submission" date="2015-09" db="EMBL/GenBank/DDBJ databases">
        <title>Sorangium comparison.</title>
        <authorList>
            <person name="Zaburannyi N."/>
            <person name="Bunk B."/>
            <person name="Overmann J."/>
            <person name="Mueller R."/>
        </authorList>
    </citation>
    <scope>NUCLEOTIDE SEQUENCE [LARGE SCALE GENOMIC DNA]</scope>
    <source>
        <strain evidence="15 16">So ce26</strain>
    </source>
</reference>
<dbReference type="PRINTS" id="PR00344">
    <property type="entry name" value="BCTRLSENSOR"/>
</dbReference>
<organism evidence="15 16">
    <name type="scientific">Sorangium cellulosum</name>
    <name type="common">Polyangium cellulosum</name>
    <dbReference type="NCBI Taxonomy" id="56"/>
    <lineage>
        <taxon>Bacteria</taxon>
        <taxon>Pseudomonadati</taxon>
        <taxon>Myxococcota</taxon>
        <taxon>Polyangia</taxon>
        <taxon>Polyangiales</taxon>
        <taxon>Polyangiaceae</taxon>
        <taxon>Sorangium</taxon>
    </lineage>
</organism>
<dbReference type="Proteomes" id="UP000238348">
    <property type="component" value="Chromosome"/>
</dbReference>
<keyword evidence="9" id="KW-0067">ATP-binding</keyword>
<accession>A0A2L0EM60</accession>
<keyword evidence="8 15" id="KW-0418">Kinase</keyword>
<evidence type="ECO:0000256" key="1">
    <source>
        <dbReference type="ARBA" id="ARBA00000085"/>
    </source>
</evidence>
<dbReference type="Pfam" id="PF00072">
    <property type="entry name" value="Response_reg"/>
    <property type="match status" value="1"/>
</dbReference>
<keyword evidence="7" id="KW-0547">Nucleotide-binding</keyword>
<keyword evidence="6 15" id="KW-0808">Transferase</keyword>
<dbReference type="Pfam" id="PF00512">
    <property type="entry name" value="HisKA"/>
    <property type="match status" value="1"/>
</dbReference>
<dbReference type="GO" id="GO:0005886">
    <property type="term" value="C:plasma membrane"/>
    <property type="evidence" value="ECO:0007669"/>
    <property type="project" value="UniProtKB-SubCell"/>
</dbReference>
<feature type="domain" description="Response regulatory" evidence="14">
    <location>
        <begin position="402"/>
        <end position="517"/>
    </location>
</feature>
<comment type="catalytic activity">
    <reaction evidence="1">
        <text>ATP + protein L-histidine = ADP + protein N-phospho-L-histidine.</text>
        <dbReference type="EC" id="2.7.13.3"/>
    </reaction>
</comment>